<accession>A0A4U2ZMZ1</accession>
<proteinExistence type="predicted"/>
<dbReference type="AlphaFoldDB" id="A0A4U2ZMZ1"/>
<comment type="caution">
    <text evidence="1">The sequence shown here is derived from an EMBL/GenBank/DDBJ whole genome shotgun (WGS) entry which is preliminary data.</text>
</comment>
<keyword evidence="1" id="KW-0808">Transferase</keyword>
<keyword evidence="1" id="KW-0489">Methyltransferase</keyword>
<dbReference type="GO" id="GO:0032259">
    <property type="term" value="P:methylation"/>
    <property type="evidence" value="ECO:0007669"/>
    <property type="project" value="UniProtKB-KW"/>
</dbReference>
<sequence length="30" mass="3382">MVHVSMVKIGEVQSSIDEKVYRNWGSIVSC</sequence>
<organism evidence="1 2">
    <name type="scientific">Bacillus wiedmannii</name>
    <dbReference type="NCBI Taxonomy" id="1890302"/>
    <lineage>
        <taxon>Bacteria</taxon>
        <taxon>Bacillati</taxon>
        <taxon>Bacillota</taxon>
        <taxon>Bacilli</taxon>
        <taxon>Bacillales</taxon>
        <taxon>Bacillaceae</taxon>
        <taxon>Bacillus</taxon>
        <taxon>Bacillus cereus group</taxon>
    </lineage>
</organism>
<gene>
    <name evidence="1" type="ORF">FC699_37775</name>
</gene>
<feature type="non-terminal residue" evidence="1">
    <location>
        <position position="30"/>
    </location>
</feature>
<evidence type="ECO:0000313" key="1">
    <source>
        <dbReference type="EMBL" id="TKI75845.1"/>
    </source>
</evidence>
<dbReference type="EMBL" id="SZON01003979">
    <property type="protein sequence ID" value="TKI75845.1"/>
    <property type="molecule type" value="Genomic_DNA"/>
</dbReference>
<reference evidence="1 2" key="1">
    <citation type="journal article" date="2019" name="Environ. Microbiol.">
        <title>An active ?-lactamase is a part of an orchestrated cell wall stress resistance network of Bacillus subtilis and related rhizosphere species.</title>
        <authorList>
            <person name="Bucher T."/>
            <person name="Keren-Paz A."/>
            <person name="Hausser J."/>
            <person name="Olender T."/>
            <person name="Cytryn E."/>
            <person name="Kolodkin-Gal I."/>
        </authorList>
    </citation>
    <scope>NUCLEOTIDE SEQUENCE [LARGE SCALE GENOMIC DNA]</scope>
    <source>
        <strain evidence="1 2">I5</strain>
    </source>
</reference>
<dbReference type="GO" id="GO:0008168">
    <property type="term" value="F:methyltransferase activity"/>
    <property type="evidence" value="ECO:0007669"/>
    <property type="project" value="UniProtKB-KW"/>
</dbReference>
<dbReference type="Proteomes" id="UP000305222">
    <property type="component" value="Unassembled WGS sequence"/>
</dbReference>
<name>A0A4U2ZMZ1_9BACI</name>
<evidence type="ECO:0000313" key="2">
    <source>
        <dbReference type="Proteomes" id="UP000305222"/>
    </source>
</evidence>
<protein>
    <submittedName>
        <fullName evidence="1">tRNA (N6-threonylcarbamoyladenosine(37)-N6)-methyltransferase TrmO</fullName>
    </submittedName>
</protein>